<dbReference type="EMBL" id="CAADFD010000065">
    <property type="protein sequence ID" value="VFJ61380.1"/>
    <property type="molecule type" value="Genomic_DNA"/>
</dbReference>
<reference evidence="1" key="1">
    <citation type="submission" date="2019-02" db="EMBL/GenBank/DDBJ databases">
        <authorList>
            <person name="Gruber-Vodicka R. H."/>
            <person name="Seah K. B. B."/>
        </authorList>
    </citation>
    <scope>NUCLEOTIDE SEQUENCE</scope>
    <source>
        <strain evidence="1">BECK_BZ106</strain>
    </source>
</reference>
<accession>A0A450T494</accession>
<dbReference type="InterPro" id="IPR014056">
    <property type="entry name" value="TypeIITA-like_toxin_pred"/>
</dbReference>
<dbReference type="NCBIfam" id="TIGR02683">
    <property type="entry name" value="upstrm_HI1419"/>
    <property type="match status" value="1"/>
</dbReference>
<dbReference type="PANTHER" id="PTHR41791">
    <property type="entry name" value="SSL7039 PROTEIN"/>
    <property type="match status" value="1"/>
</dbReference>
<dbReference type="PANTHER" id="PTHR41791:SF1">
    <property type="entry name" value="SSL7039 PROTEIN"/>
    <property type="match status" value="1"/>
</dbReference>
<evidence type="ECO:0000313" key="1">
    <source>
        <dbReference type="EMBL" id="VFJ61380.1"/>
    </source>
</evidence>
<dbReference type="AlphaFoldDB" id="A0A450T494"/>
<name>A0A450T494_9GAMM</name>
<organism evidence="1">
    <name type="scientific">Candidatus Kentrum sp. FW</name>
    <dbReference type="NCBI Taxonomy" id="2126338"/>
    <lineage>
        <taxon>Bacteria</taxon>
        <taxon>Pseudomonadati</taxon>
        <taxon>Pseudomonadota</taxon>
        <taxon>Gammaproteobacteria</taxon>
        <taxon>Candidatus Kentrum</taxon>
    </lineage>
</organism>
<gene>
    <name evidence="1" type="ORF">BECKFW1821B_GA0114236_106511</name>
</gene>
<proteinExistence type="predicted"/>
<sequence length="148" mass="17161">MGRENYPRIPPEELYWFIVLERLQFSSSNDYNPIPRTRTVIILETITLSSMFTIKRMPQFDAWIDGLRDYRTRLRLLRRIDKARRGLLGDVASVGEGVYEMREFSGPGWRMYYVRKGKLLIVMLGGGDKSSQDNDIQAAKALAARLVE</sequence>
<protein>
    <submittedName>
        <fullName evidence="1">Putative addiction module killer protein</fullName>
    </submittedName>
</protein>